<dbReference type="OrthoDB" id="4062651at2759"/>
<dbReference type="Proteomes" id="UP000515121">
    <property type="component" value="Unplaced"/>
</dbReference>
<keyword evidence="3" id="KW-0812">Transmembrane</keyword>
<reference evidence="6" key="1">
    <citation type="submission" date="2025-08" db="UniProtKB">
        <authorList>
            <consortium name="RefSeq"/>
        </authorList>
    </citation>
    <scope>IDENTIFICATION</scope>
    <source>
        <tissue evidence="6">Fruit stalk</tissue>
    </source>
</reference>
<evidence type="ECO:0000313" key="6">
    <source>
        <dbReference type="RefSeq" id="XP_022728831.1"/>
    </source>
</evidence>
<dbReference type="GO" id="GO:0004672">
    <property type="term" value="F:protein kinase activity"/>
    <property type="evidence" value="ECO:0007669"/>
    <property type="project" value="InterPro"/>
</dbReference>
<evidence type="ECO:0000259" key="4">
    <source>
        <dbReference type="PROSITE" id="PS50011"/>
    </source>
</evidence>
<gene>
    <name evidence="6" type="primary">LOC111284437</name>
</gene>
<keyword evidence="2" id="KW-0067">ATP-binding</keyword>
<dbReference type="PANTHER" id="PTHR27001:SF62">
    <property type="entry name" value="PROTEIN KINASE SUPERFAMILY PROTEIN"/>
    <property type="match status" value="1"/>
</dbReference>
<dbReference type="InterPro" id="IPR011009">
    <property type="entry name" value="Kinase-like_dom_sf"/>
</dbReference>
<dbReference type="GO" id="GO:0005886">
    <property type="term" value="C:plasma membrane"/>
    <property type="evidence" value="ECO:0007669"/>
    <property type="project" value="TreeGrafter"/>
</dbReference>
<keyword evidence="1" id="KW-0547">Nucleotide-binding</keyword>
<keyword evidence="3" id="KW-0472">Membrane</keyword>
<keyword evidence="3" id="KW-1133">Transmembrane helix</keyword>
<dbReference type="PROSITE" id="PS50011">
    <property type="entry name" value="PROTEIN_KINASE_DOM"/>
    <property type="match status" value="1"/>
</dbReference>
<evidence type="ECO:0000313" key="5">
    <source>
        <dbReference type="Proteomes" id="UP000515121"/>
    </source>
</evidence>
<dbReference type="InterPro" id="IPR000719">
    <property type="entry name" value="Prot_kinase_dom"/>
</dbReference>
<evidence type="ECO:0000256" key="1">
    <source>
        <dbReference type="ARBA" id="ARBA00022741"/>
    </source>
</evidence>
<feature type="domain" description="Protein kinase" evidence="4">
    <location>
        <begin position="1"/>
        <end position="217"/>
    </location>
</feature>
<dbReference type="KEGG" id="dzi:111284437"/>
<dbReference type="GO" id="GO:0005524">
    <property type="term" value="F:ATP binding"/>
    <property type="evidence" value="ECO:0007669"/>
    <property type="project" value="UniProtKB-KW"/>
</dbReference>
<protein>
    <submittedName>
        <fullName evidence="6">Probable receptor-like protein kinase At1g80640</fullName>
    </submittedName>
</protein>
<dbReference type="SUPFAM" id="SSF56112">
    <property type="entry name" value="Protein kinase-like (PK-like)"/>
    <property type="match status" value="1"/>
</dbReference>
<evidence type="ECO:0000256" key="2">
    <source>
        <dbReference type="ARBA" id="ARBA00022840"/>
    </source>
</evidence>
<feature type="transmembrane region" description="Helical" evidence="3">
    <location>
        <begin position="6"/>
        <end position="27"/>
    </location>
</feature>
<sequence>MLIAALTVVCFSLTAIALSLCCLWIFLRKNKSQKPTNQDDDDDDKTLVWSRTFLVIIFFLNEVELLSRFHHPNVISLHGYSIENETGLVVYELMHNGSLENQLHGRNLNSELTRHRRLKIALDIARSALGSELLSVLIRDLKSSNILLDSNFNAKVKNFSLIMLVWIQLSRTIGYIAQKSVFAGTLTDMSDVYAFGVVLMELFLGRKAIEKKGNNRP</sequence>
<keyword evidence="5" id="KW-1185">Reference proteome</keyword>
<dbReference type="SMART" id="SM00220">
    <property type="entry name" value="S_TKc"/>
    <property type="match status" value="1"/>
</dbReference>
<dbReference type="GeneID" id="111284437"/>
<organism evidence="5 6">
    <name type="scientific">Durio zibethinus</name>
    <name type="common">Durian</name>
    <dbReference type="NCBI Taxonomy" id="66656"/>
    <lineage>
        <taxon>Eukaryota</taxon>
        <taxon>Viridiplantae</taxon>
        <taxon>Streptophyta</taxon>
        <taxon>Embryophyta</taxon>
        <taxon>Tracheophyta</taxon>
        <taxon>Spermatophyta</taxon>
        <taxon>Magnoliopsida</taxon>
        <taxon>eudicotyledons</taxon>
        <taxon>Gunneridae</taxon>
        <taxon>Pentapetalae</taxon>
        <taxon>rosids</taxon>
        <taxon>malvids</taxon>
        <taxon>Malvales</taxon>
        <taxon>Malvaceae</taxon>
        <taxon>Helicteroideae</taxon>
        <taxon>Durio</taxon>
    </lineage>
</organism>
<dbReference type="Pfam" id="PF07714">
    <property type="entry name" value="PK_Tyr_Ser-Thr"/>
    <property type="match status" value="1"/>
</dbReference>
<proteinExistence type="predicted"/>
<name>A0A6P5XLP0_DURZI</name>
<dbReference type="AlphaFoldDB" id="A0A6P5XLP0"/>
<dbReference type="PANTHER" id="PTHR27001">
    <property type="entry name" value="OS01G0253100 PROTEIN"/>
    <property type="match status" value="1"/>
</dbReference>
<evidence type="ECO:0000256" key="3">
    <source>
        <dbReference type="SAM" id="Phobius"/>
    </source>
</evidence>
<accession>A0A6P5XLP0</accession>
<dbReference type="InterPro" id="IPR001245">
    <property type="entry name" value="Ser-Thr/Tyr_kinase_cat_dom"/>
</dbReference>
<dbReference type="Gene3D" id="1.10.510.10">
    <property type="entry name" value="Transferase(Phosphotransferase) domain 1"/>
    <property type="match status" value="1"/>
</dbReference>
<dbReference type="RefSeq" id="XP_022728831.1">
    <property type="nucleotide sequence ID" value="XM_022873096.1"/>
</dbReference>